<dbReference type="InterPro" id="IPR006603">
    <property type="entry name" value="PQ-loop_rpt"/>
</dbReference>
<comment type="subcellular location">
    <subcellularLocation>
        <location evidence="1">Membrane</location>
        <topology evidence="1">Multi-pass membrane protein</topology>
    </subcellularLocation>
</comment>
<feature type="transmembrane region" description="Helical" evidence="5">
    <location>
        <begin position="61"/>
        <end position="78"/>
    </location>
</feature>
<name>A0A1D8PBV5_9FLAO</name>
<dbReference type="RefSeq" id="WP_070238233.1">
    <property type="nucleotide sequence ID" value="NZ_CP017478.1"/>
</dbReference>
<keyword evidence="2 5" id="KW-0812">Transmembrane</keyword>
<evidence type="ECO:0000256" key="5">
    <source>
        <dbReference type="SAM" id="Phobius"/>
    </source>
</evidence>
<dbReference type="NCBIfam" id="NF037968">
    <property type="entry name" value="SemiSWEET_2"/>
    <property type="match status" value="1"/>
</dbReference>
<dbReference type="EMBL" id="CP017478">
    <property type="protein sequence ID" value="AOW22074.1"/>
    <property type="molecule type" value="Genomic_DNA"/>
</dbReference>
<organism evidence="6 7">
    <name type="scientific">Urechidicola croceus</name>
    <dbReference type="NCBI Taxonomy" id="1850246"/>
    <lineage>
        <taxon>Bacteria</taxon>
        <taxon>Pseudomonadati</taxon>
        <taxon>Bacteroidota</taxon>
        <taxon>Flavobacteriia</taxon>
        <taxon>Flavobacteriales</taxon>
        <taxon>Flavobacteriaceae</taxon>
        <taxon>Urechidicola</taxon>
    </lineage>
</organism>
<protein>
    <recommendedName>
        <fullName evidence="8">Glutathione synthetase</fullName>
    </recommendedName>
</protein>
<dbReference type="KEGG" id="lul:LPB138_09560"/>
<evidence type="ECO:0000313" key="6">
    <source>
        <dbReference type="EMBL" id="AOW22074.1"/>
    </source>
</evidence>
<gene>
    <name evidence="6" type="ORF">LPB138_09560</name>
</gene>
<evidence type="ECO:0000256" key="2">
    <source>
        <dbReference type="ARBA" id="ARBA00022692"/>
    </source>
</evidence>
<dbReference type="GO" id="GO:0051119">
    <property type="term" value="F:sugar transmembrane transporter activity"/>
    <property type="evidence" value="ECO:0007669"/>
    <property type="project" value="InterPro"/>
</dbReference>
<evidence type="ECO:0000313" key="7">
    <source>
        <dbReference type="Proteomes" id="UP000176050"/>
    </source>
</evidence>
<dbReference type="GO" id="GO:0016020">
    <property type="term" value="C:membrane"/>
    <property type="evidence" value="ECO:0007669"/>
    <property type="project" value="UniProtKB-SubCell"/>
</dbReference>
<dbReference type="Proteomes" id="UP000176050">
    <property type="component" value="Chromosome"/>
</dbReference>
<feature type="transmembrane region" description="Helical" evidence="5">
    <location>
        <begin position="35"/>
        <end position="55"/>
    </location>
</feature>
<dbReference type="Gene3D" id="1.20.1280.290">
    <property type="match status" value="1"/>
</dbReference>
<reference evidence="6 7" key="1">
    <citation type="submission" date="2016-10" db="EMBL/GenBank/DDBJ databases">
        <title>Lutibacter sp. LPB0138, isolated from marine gastropod.</title>
        <authorList>
            <person name="Kim E."/>
            <person name="Yi H."/>
        </authorList>
    </citation>
    <scope>NUCLEOTIDE SEQUENCE [LARGE SCALE GENOMIC DNA]</scope>
    <source>
        <strain evidence="6 7">LPB0138</strain>
    </source>
</reference>
<keyword evidence="7" id="KW-1185">Reference proteome</keyword>
<dbReference type="OrthoDB" id="122062at2"/>
<dbReference type="InterPro" id="IPR047662">
    <property type="entry name" value="SemiSWEET"/>
</dbReference>
<accession>A0A1D8PBV5</accession>
<proteinExistence type="predicted"/>
<evidence type="ECO:0000256" key="1">
    <source>
        <dbReference type="ARBA" id="ARBA00004141"/>
    </source>
</evidence>
<dbReference type="AlphaFoldDB" id="A0A1D8PBV5"/>
<dbReference type="Pfam" id="PF04193">
    <property type="entry name" value="PQ-loop"/>
    <property type="match status" value="1"/>
</dbReference>
<keyword evidence="4 5" id="KW-0472">Membrane</keyword>
<dbReference type="STRING" id="1850246.LPB138_09560"/>
<evidence type="ECO:0008006" key="8">
    <source>
        <dbReference type="Google" id="ProtNLM"/>
    </source>
</evidence>
<sequence length="85" mass="9283">MNIEIIGLIAAVLTTSAFIPQVVKTKKTKDVESLSLPMYLVMLSGVLLWLVYGIYINSAAIILANLLTAGLVALLLSYKIRFTNK</sequence>
<feature type="transmembrane region" description="Helical" evidence="5">
    <location>
        <begin position="6"/>
        <end position="23"/>
    </location>
</feature>
<keyword evidence="3 5" id="KW-1133">Transmembrane helix</keyword>
<evidence type="ECO:0000256" key="3">
    <source>
        <dbReference type="ARBA" id="ARBA00022989"/>
    </source>
</evidence>
<evidence type="ECO:0000256" key="4">
    <source>
        <dbReference type="ARBA" id="ARBA00023136"/>
    </source>
</evidence>